<comment type="catalytic activity">
    <reaction evidence="1">
        <text>S-ubiquitinyl-[E2 ubiquitin-conjugating enzyme]-L-cysteine + [acceptor protein]-L-lysine = [E2 ubiquitin-conjugating enzyme]-L-cysteine + N(6)-ubiquitinyl-[acceptor protein]-L-lysine.</text>
        <dbReference type="EC" id="2.3.2.26"/>
    </reaction>
</comment>
<dbReference type="Pfam" id="PF00632">
    <property type="entry name" value="HECT"/>
    <property type="match status" value="1"/>
</dbReference>
<evidence type="ECO:0000256" key="2">
    <source>
        <dbReference type="ARBA" id="ARBA00006331"/>
    </source>
</evidence>
<dbReference type="InterPro" id="IPR045322">
    <property type="entry name" value="HECTD1/TRIP12-like"/>
</dbReference>
<dbReference type="Gene3D" id="3.90.1750.10">
    <property type="entry name" value="Hect, E3 ligase catalytic domains"/>
    <property type="match status" value="1"/>
</dbReference>
<evidence type="ECO:0000256" key="6">
    <source>
        <dbReference type="PROSITE-ProRule" id="PRU00104"/>
    </source>
</evidence>
<organism evidence="9 10">
    <name type="scientific">Anaeramoeba flamelloides</name>
    <dbReference type="NCBI Taxonomy" id="1746091"/>
    <lineage>
        <taxon>Eukaryota</taxon>
        <taxon>Metamonada</taxon>
        <taxon>Anaeramoebidae</taxon>
        <taxon>Anaeramoeba</taxon>
    </lineage>
</organism>
<evidence type="ECO:0000256" key="1">
    <source>
        <dbReference type="ARBA" id="ARBA00000885"/>
    </source>
</evidence>
<comment type="caution">
    <text evidence="9">The sequence shown here is derived from an EMBL/GenBank/DDBJ whole genome shotgun (WGS) entry which is preliminary data.</text>
</comment>
<feature type="coiled-coil region" evidence="7">
    <location>
        <begin position="353"/>
        <end position="396"/>
    </location>
</feature>
<dbReference type="AlphaFoldDB" id="A0AAV7ZMI2"/>
<comment type="similarity">
    <text evidence="2">Belongs to the UPL family. K-HECT subfamily.</text>
</comment>
<accession>A0AAV7ZMI2</accession>
<keyword evidence="5 6" id="KW-0833">Ubl conjugation pathway</keyword>
<dbReference type="SMART" id="SM00119">
    <property type="entry name" value="HECTc"/>
    <property type="match status" value="1"/>
</dbReference>
<sequence length="638" mass="73718">MKEILKGLVSSDQYLITRPLNELATMLSLMTEDNFSLDFSLETILPALLKLVSSNINIEIPLLSVRCFANLLEALPGVIEVFIEYKLHNFLFEKLLNPQFIELAEEVISLVEKLTIEYPKPLLSSGGLLAVLTFVEFFSLPTQQQALSSAANMARAIPNEKNAKSKGCNIFEQFKKSLPLLTNLIQAPDSTVSDLSCLCIFRIFSNYFHDQMKIQLLLSESQNLLTNILKLISNEPKRKIFTSAIKFFCDLCNSNSNVITSLIQSQNGIISIICKAFTLSLKNDDQIQLLNNYITFHLNSNKVHELIRLSDSLLPDNLTNRGVVPSYVFPFLLNIENSSNKNNFMKNKHHKKLKKIIIAKSKLKKNKEKQKEKEIIIEEKKRKKEMEMEMEMEIKKETSNENENKNKKKLFKFLGRFLARSMLDFRVLDLLISKIFYDLVFLQEKPTLWHLSQLSPEIYSVFLDFYKIIEHDSNQKSGSKSGNGKGYQNGKLQLFTIKSPKIEELYLNFTLPGYPEIELKPNGSQIYKNKDNLQEYLSLVLDFFLKSGINNQIQQFRRGFQELLPINSLKIFEFEEFDQMINCTRKEEWTRELLFNSIETGHEYTKHSKIVQDLIQILTDMSIDEKIQFIKFCTGSSS</sequence>
<dbReference type="EC" id="2.3.2.26" evidence="3"/>
<dbReference type="Proteomes" id="UP001146793">
    <property type="component" value="Unassembled WGS sequence"/>
</dbReference>
<dbReference type="PANTHER" id="PTHR45670:SF1">
    <property type="entry name" value="E3 UBIQUITIN-PROTEIN LIGASE HECTD1"/>
    <property type="match status" value="1"/>
</dbReference>
<feature type="domain" description="HECT" evidence="8">
    <location>
        <begin position="397"/>
        <end position="638"/>
    </location>
</feature>
<dbReference type="GO" id="GO:0043161">
    <property type="term" value="P:proteasome-mediated ubiquitin-dependent protein catabolic process"/>
    <property type="evidence" value="ECO:0007669"/>
    <property type="project" value="TreeGrafter"/>
</dbReference>
<dbReference type="Pfam" id="PF25579">
    <property type="entry name" value="TPR_TRIP12_N"/>
    <property type="match status" value="1"/>
</dbReference>
<evidence type="ECO:0000256" key="3">
    <source>
        <dbReference type="ARBA" id="ARBA00012485"/>
    </source>
</evidence>
<dbReference type="InterPro" id="IPR035983">
    <property type="entry name" value="Hect_E3_ubiquitin_ligase"/>
</dbReference>
<gene>
    <name evidence="9" type="ORF">M0812_09036</name>
</gene>
<dbReference type="GO" id="GO:0000209">
    <property type="term" value="P:protein polyubiquitination"/>
    <property type="evidence" value="ECO:0007669"/>
    <property type="project" value="TreeGrafter"/>
</dbReference>
<dbReference type="PROSITE" id="PS50237">
    <property type="entry name" value="HECT"/>
    <property type="match status" value="1"/>
</dbReference>
<dbReference type="Gene3D" id="3.30.2160.10">
    <property type="entry name" value="Hect, E3 ligase catalytic domain"/>
    <property type="match status" value="1"/>
</dbReference>
<dbReference type="InterPro" id="IPR000569">
    <property type="entry name" value="HECT_dom"/>
</dbReference>
<comment type="caution">
    <text evidence="6">Lacks conserved residue(s) required for the propagation of feature annotation.</text>
</comment>
<evidence type="ECO:0000256" key="5">
    <source>
        <dbReference type="ARBA" id="ARBA00022786"/>
    </source>
</evidence>
<keyword evidence="4" id="KW-0808">Transferase</keyword>
<evidence type="ECO:0000259" key="8">
    <source>
        <dbReference type="PROSITE" id="PS50237"/>
    </source>
</evidence>
<dbReference type="GO" id="GO:0061630">
    <property type="term" value="F:ubiquitin protein ligase activity"/>
    <property type="evidence" value="ECO:0007669"/>
    <property type="project" value="UniProtKB-EC"/>
</dbReference>
<dbReference type="InterPro" id="IPR011989">
    <property type="entry name" value="ARM-like"/>
</dbReference>
<dbReference type="PANTHER" id="PTHR45670">
    <property type="entry name" value="E3 UBIQUITIN-PROTEIN LIGASE TRIP12"/>
    <property type="match status" value="1"/>
</dbReference>
<name>A0AAV7ZMI2_9EUKA</name>
<evidence type="ECO:0000256" key="7">
    <source>
        <dbReference type="SAM" id="Coils"/>
    </source>
</evidence>
<evidence type="ECO:0000313" key="9">
    <source>
        <dbReference type="EMBL" id="KAJ3443202.1"/>
    </source>
</evidence>
<evidence type="ECO:0000313" key="10">
    <source>
        <dbReference type="Proteomes" id="UP001146793"/>
    </source>
</evidence>
<dbReference type="SUPFAM" id="SSF56204">
    <property type="entry name" value="Hect, E3 ligase catalytic domain"/>
    <property type="match status" value="1"/>
</dbReference>
<keyword evidence="7" id="KW-0175">Coiled coil</keyword>
<evidence type="ECO:0000256" key="4">
    <source>
        <dbReference type="ARBA" id="ARBA00022679"/>
    </source>
</evidence>
<dbReference type="InterPro" id="IPR016024">
    <property type="entry name" value="ARM-type_fold"/>
</dbReference>
<dbReference type="InterPro" id="IPR057948">
    <property type="entry name" value="TPR_TRIP12_N"/>
</dbReference>
<proteinExistence type="inferred from homology"/>
<dbReference type="SUPFAM" id="SSF48371">
    <property type="entry name" value="ARM repeat"/>
    <property type="match status" value="1"/>
</dbReference>
<dbReference type="Gene3D" id="1.25.10.10">
    <property type="entry name" value="Leucine-rich Repeat Variant"/>
    <property type="match status" value="1"/>
</dbReference>
<protein>
    <recommendedName>
        <fullName evidence="3">HECT-type E3 ubiquitin transferase</fullName>
        <ecNumber evidence="3">2.3.2.26</ecNumber>
    </recommendedName>
</protein>
<dbReference type="EMBL" id="JANTQA010000023">
    <property type="protein sequence ID" value="KAJ3443202.1"/>
    <property type="molecule type" value="Genomic_DNA"/>
</dbReference>
<reference evidence="9" key="1">
    <citation type="submission" date="2022-08" db="EMBL/GenBank/DDBJ databases">
        <title>Novel sulphate-reducing endosymbionts in the free-living metamonad Anaeramoeba.</title>
        <authorList>
            <person name="Jerlstrom-Hultqvist J."/>
            <person name="Cepicka I."/>
            <person name="Gallot-Lavallee L."/>
            <person name="Salas-Leiva D."/>
            <person name="Curtis B.A."/>
            <person name="Zahonova K."/>
            <person name="Pipaliya S."/>
            <person name="Dacks J."/>
            <person name="Roger A.J."/>
        </authorList>
    </citation>
    <scope>NUCLEOTIDE SEQUENCE</scope>
    <source>
        <strain evidence="9">Busselton2</strain>
    </source>
</reference>